<gene>
    <name evidence="3" type="ORF">FB474_1394</name>
</gene>
<organism evidence="3 4">
    <name type="scientific">Oryzihumus leptocrescens</name>
    <dbReference type="NCBI Taxonomy" id="297536"/>
    <lineage>
        <taxon>Bacteria</taxon>
        <taxon>Bacillati</taxon>
        <taxon>Actinomycetota</taxon>
        <taxon>Actinomycetes</taxon>
        <taxon>Micrococcales</taxon>
        <taxon>Intrasporangiaceae</taxon>
        <taxon>Oryzihumus</taxon>
    </lineage>
</organism>
<dbReference type="Proteomes" id="UP000319514">
    <property type="component" value="Unassembled WGS sequence"/>
</dbReference>
<keyword evidence="2" id="KW-1133">Transmembrane helix</keyword>
<evidence type="ECO:0000256" key="1">
    <source>
        <dbReference type="SAM" id="MobiDB-lite"/>
    </source>
</evidence>
<dbReference type="InterPro" id="IPR052712">
    <property type="entry name" value="Acid_resist_chaperone_HdeD"/>
</dbReference>
<dbReference type="InterPro" id="IPR005325">
    <property type="entry name" value="DUF308_memb"/>
</dbReference>
<evidence type="ECO:0000256" key="2">
    <source>
        <dbReference type="SAM" id="Phobius"/>
    </source>
</evidence>
<feature type="transmembrane region" description="Helical" evidence="2">
    <location>
        <begin position="55"/>
        <end position="74"/>
    </location>
</feature>
<keyword evidence="2" id="KW-0812">Transmembrane</keyword>
<feature type="transmembrane region" description="Helical" evidence="2">
    <location>
        <begin position="139"/>
        <end position="157"/>
    </location>
</feature>
<dbReference type="RefSeq" id="WP_141787967.1">
    <property type="nucleotide sequence ID" value="NZ_BAAAKX010000005.1"/>
</dbReference>
<dbReference type="PANTHER" id="PTHR34989:SF1">
    <property type="entry name" value="PROTEIN HDED"/>
    <property type="match status" value="1"/>
</dbReference>
<accession>A0A542ZIA1</accession>
<dbReference type="OrthoDB" id="3217890at2"/>
<dbReference type="Pfam" id="PF03729">
    <property type="entry name" value="DUF308"/>
    <property type="match status" value="1"/>
</dbReference>
<protein>
    <submittedName>
        <fullName evidence="3">Uncharacterized membrane protein HdeD (DUF308 family)</fullName>
    </submittedName>
</protein>
<comment type="caution">
    <text evidence="3">The sequence shown here is derived from an EMBL/GenBank/DDBJ whole genome shotgun (WGS) entry which is preliminary data.</text>
</comment>
<evidence type="ECO:0000313" key="3">
    <source>
        <dbReference type="EMBL" id="TQL60019.1"/>
    </source>
</evidence>
<dbReference type="AlphaFoldDB" id="A0A542ZIA1"/>
<dbReference type="GO" id="GO:0005886">
    <property type="term" value="C:plasma membrane"/>
    <property type="evidence" value="ECO:0007669"/>
    <property type="project" value="TreeGrafter"/>
</dbReference>
<reference evidence="3 4" key="1">
    <citation type="submission" date="2019-06" db="EMBL/GenBank/DDBJ databases">
        <title>Sequencing the genomes of 1000 actinobacteria strains.</title>
        <authorList>
            <person name="Klenk H.-P."/>
        </authorList>
    </citation>
    <scope>NUCLEOTIDE SEQUENCE [LARGE SCALE GENOMIC DNA]</scope>
    <source>
        <strain evidence="3 4">DSM 18082</strain>
    </source>
</reference>
<keyword evidence="4" id="KW-1185">Reference proteome</keyword>
<sequence length="265" mass="27505">MTQVGTAQAGVAHEGPVLAQAARQVSLLWWVPLLTGLVSVLVGLLILVTDWAVKGLVVVVGLLFLIHGVALVFSPVYARESRGEQVLAGIVEVLAGVVLLAWPAPTFLVLAEVAGIWLVLAGGFHLVTSVARRHALPAWGLSAAVGAVEVLLGLWVVRRPEVTVSLVVVVLGLWAVLTGVLECVLAFEVRRTVRTLAGASAATPDEVAALRERVERLYAEGQLSSEQHATLVGALEPGGAPSAPPPSPATAPGPPTAPRTPQPQP</sequence>
<dbReference type="EMBL" id="VFOQ01000001">
    <property type="protein sequence ID" value="TQL60019.1"/>
    <property type="molecule type" value="Genomic_DNA"/>
</dbReference>
<feature type="transmembrane region" description="Helical" evidence="2">
    <location>
        <begin position="27"/>
        <end position="49"/>
    </location>
</feature>
<dbReference type="PANTHER" id="PTHR34989">
    <property type="entry name" value="PROTEIN HDED"/>
    <property type="match status" value="1"/>
</dbReference>
<feature type="region of interest" description="Disordered" evidence="1">
    <location>
        <begin position="229"/>
        <end position="265"/>
    </location>
</feature>
<proteinExistence type="predicted"/>
<keyword evidence="2" id="KW-0472">Membrane</keyword>
<feature type="transmembrane region" description="Helical" evidence="2">
    <location>
        <begin position="108"/>
        <end position="127"/>
    </location>
</feature>
<feature type="transmembrane region" description="Helical" evidence="2">
    <location>
        <begin position="163"/>
        <end position="187"/>
    </location>
</feature>
<feature type="compositionally biased region" description="Pro residues" evidence="1">
    <location>
        <begin position="242"/>
        <end position="265"/>
    </location>
</feature>
<evidence type="ECO:0000313" key="4">
    <source>
        <dbReference type="Proteomes" id="UP000319514"/>
    </source>
</evidence>
<name>A0A542ZIA1_9MICO</name>